<feature type="transmembrane region" description="Helical" evidence="1">
    <location>
        <begin position="42"/>
        <end position="66"/>
    </location>
</feature>
<comment type="caution">
    <text evidence="2">The sequence shown here is derived from an EMBL/GenBank/DDBJ whole genome shotgun (WGS) entry which is preliminary data.</text>
</comment>
<dbReference type="Proteomes" id="UP000765891">
    <property type="component" value="Unassembled WGS sequence"/>
</dbReference>
<keyword evidence="1" id="KW-0812">Transmembrane</keyword>
<dbReference type="Proteomes" id="UP000614609">
    <property type="component" value="Unassembled WGS sequence"/>
</dbReference>
<protein>
    <submittedName>
        <fullName evidence="2">Uncharacterized protein</fullName>
    </submittedName>
</protein>
<accession>A0A830FYM8</accession>
<proteinExistence type="predicted"/>
<reference evidence="2" key="1">
    <citation type="journal article" date="2014" name="Int. J. Syst. Evol. Microbiol.">
        <title>Complete genome sequence of Corynebacterium casei LMG S-19264T (=DSM 44701T), isolated from a smear-ripened cheese.</title>
        <authorList>
            <consortium name="US DOE Joint Genome Institute (JGI-PGF)"/>
            <person name="Walter F."/>
            <person name="Albersmeier A."/>
            <person name="Kalinowski J."/>
            <person name="Ruckert C."/>
        </authorList>
    </citation>
    <scope>NUCLEOTIDE SEQUENCE</scope>
    <source>
        <strain evidence="2">JCM 16108</strain>
    </source>
</reference>
<evidence type="ECO:0000313" key="2">
    <source>
        <dbReference type="EMBL" id="GGM62569.1"/>
    </source>
</evidence>
<reference evidence="2" key="2">
    <citation type="submission" date="2020-09" db="EMBL/GenBank/DDBJ databases">
        <authorList>
            <person name="Sun Q."/>
            <person name="Ohkuma M."/>
        </authorList>
    </citation>
    <scope>NUCLEOTIDE SEQUENCE</scope>
    <source>
        <strain evidence="2">JCM 16108</strain>
    </source>
</reference>
<reference evidence="3" key="3">
    <citation type="submission" date="2021-03" db="EMBL/GenBank/DDBJ databases">
        <title>Genomic Encyclopedia of Type Strains, Phase IV (KMG-IV): sequencing the most valuable type-strain genomes for metagenomic binning, comparative biology and taxonomic classification.</title>
        <authorList>
            <person name="Goeker M."/>
        </authorList>
    </citation>
    <scope>NUCLEOTIDE SEQUENCE</scope>
    <source>
        <strain evidence="3">DSM 22443</strain>
    </source>
</reference>
<evidence type="ECO:0000313" key="3">
    <source>
        <dbReference type="EMBL" id="MBP1954624.1"/>
    </source>
</evidence>
<dbReference type="AlphaFoldDB" id="A0A830FYM8"/>
<name>A0A830FYM8_9EURY</name>
<dbReference type="EMBL" id="JAGGKO010000002">
    <property type="protein sequence ID" value="MBP1954624.1"/>
    <property type="molecule type" value="Genomic_DNA"/>
</dbReference>
<keyword evidence="1" id="KW-0472">Membrane</keyword>
<keyword evidence="1" id="KW-1133">Transmembrane helix</keyword>
<keyword evidence="4" id="KW-1185">Reference proteome</keyword>
<evidence type="ECO:0000256" key="1">
    <source>
        <dbReference type="SAM" id="Phobius"/>
    </source>
</evidence>
<feature type="transmembrane region" description="Helical" evidence="1">
    <location>
        <begin position="12"/>
        <end position="36"/>
    </location>
</feature>
<dbReference type="EMBL" id="BMOO01000002">
    <property type="protein sequence ID" value="GGM62569.1"/>
    <property type="molecule type" value="Genomic_DNA"/>
</dbReference>
<evidence type="ECO:0000313" key="4">
    <source>
        <dbReference type="Proteomes" id="UP000614609"/>
    </source>
</evidence>
<sequence length="76" mass="7227">MTRRDLLVRAAGGAVCWLALVAATAALVVGGLLGTYPGPYDGALLIAGALAVAVVGGALLVAGVPARLADGTGGGR</sequence>
<dbReference type="RefSeq" id="WP_188870646.1">
    <property type="nucleotide sequence ID" value="NZ_BMOO01000002.1"/>
</dbReference>
<organism evidence="2 4">
    <name type="scientific">Halarchaeum rubridurum</name>
    <dbReference type="NCBI Taxonomy" id="489911"/>
    <lineage>
        <taxon>Archaea</taxon>
        <taxon>Methanobacteriati</taxon>
        <taxon>Methanobacteriota</taxon>
        <taxon>Stenosarchaea group</taxon>
        <taxon>Halobacteria</taxon>
        <taxon>Halobacteriales</taxon>
        <taxon>Halobacteriaceae</taxon>
    </lineage>
</organism>
<gene>
    <name evidence="2" type="ORF">GCM10009017_10820</name>
    <name evidence="3" type="ORF">J2752_001536</name>
</gene>